<dbReference type="InterPro" id="IPR004119">
    <property type="entry name" value="EcKL"/>
</dbReference>
<dbReference type="OMA" id="QHIENTN"/>
<dbReference type="PANTHER" id="PTHR11012">
    <property type="entry name" value="PROTEIN KINASE-LIKE DOMAIN-CONTAINING"/>
    <property type="match status" value="1"/>
</dbReference>
<reference evidence="2" key="1">
    <citation type="submission" date="2015-05" db="UniProtKB">
        <authorList>
            <consortium name="EnsemblMetazoa"/>
        </authorList>
    </citation>
    <scope>IDENTIFICATION</scope>
</reference>
<accession>T1HHN1</accession>
<dbReference type="EMBL" id="ACPB03000321">
    <property type="status" value="NOT_ANNOTATED_CDS"/>
    <property type="molecule type" value="Genomic_DNA"/>
</dbReference>
<dbReference type="eggNOG" id="ENOG502RZD1">
    <property type="taxonomic scope" value="Eukaryota"/>
</dbReference>
<evidence type="ECO:0000313" key="3">
    <source>
        <dbReference type="Proteomes" id="UP000015103"/>
    </source>
</evidence>
<dbReference type="Proteomes" id="UP000015103">
    <property type="component" value="Unassembled WGS sequence"/>
</dbReference>
<dbReference type="PANTHER" id="PTHR11012:SF56">
    <property type="entry name" value="CHK KINASE-LIKE DOMAIN-CONTAINING PROTEIN-RELATED"/>
    <property type="match status" value="1"/>
</dbReference>
<dbReference type="SMART" id="SM00587">
    <property type="entry name" value="CHK"/>
    <property type="match status" value="1"/>
</dbReference>
<dbReference type="InterPro" id="IPR011009">
    <property type="entry name" value="Kinase-like_dom_sf"/>
</dbReference>
<feature type="domain" description="CHK kinase-like" evidence="1">
    <location>
        <begin position="163"/>
        <end position="363"/>
    </location>
</feature>
<protein>
    <submittedName>
        <fullName evidence="2">CHK domain-containing protein</fullName>
    </submittedName>
</protein>
<dbReference type="HOGENOM" id="CLU_010718_1_0_1"/>
<dbReference type="EnsemblMetazoa" id="RPRC003554-RA">
    <property type="protein sequence ID" value="RPRC003554-PA"/>
    <property type="gene ID" value="RPRC003554"/>
</dbReference>
<dbReference type="Gene3D" id="3.90.1200.10">
    <property type="match status" value="1"/>
</dbReference>
<sequence length="474" mass="55523">MEAKAGLSQRSSLIYLGVKNSEKDFWICSGGRWIEDKYPDIMDKEYLEILLRTKKNDMQVTKIISLEYTPAVDKGENYMSTMLRYKLVVLLVSGETAVKHLIVKSLPKSENHCAFVKEFSYFKNEIYMYTTVLKNMETLMEEFQDKREIVWCELIDYEPYHKLIMQDLKDLHFRVLNRRETLDLQHSLFVMNALARFHAMSAILLKRNTLRPSEFEPFVFSKEKIVNFVIVACLKAMTKAVKLTWDEQCQSDCNFRSFLPDLLNKAADNCYPILRELTKPDAGRFNVINHGDCWTNNILFQHIENTNLPSAVRFVDFQICHYNSFAWDVTFFIYSSIRPNIRRENYIQLLASYHKALCNTLKFYQYPESEIPSFRKCIDEMKAIKYFGAMVLLSVHAVTTATCDEPFDVDQNLKNDSEGGVKEEIFTDPNYRESIKDDIKDFIEEGYLEVKNPDSPANRTKKKTSSLFYDVHFD</sequence>
<evidence type="ECO:0000259" key="1">
    <source>
        <dbReference type="SMART" id="SM00587"/>
    </source>
</evidence>
<proteinExistence type="predicted"/>
<organism evidence="2 3">
    <name type="scientific">Rhodnius prolixus</name>
    <name type="common">Triatomid bug</name>
    <dbReference type="NCBI Taxonomy" id="13249"/>
    <lineage>
        <taxon>Eukaryota</taxon>
        <taxon>Metazoa</taxon>
        <taxon>Ecdysozoa</taxon>
        <taxon>Arthropoda</taxon>
        <taxon>Hexapoda</taxon>
        <taxon>Insecta</taxon>
        <taxon>Pterygota</taxon>
        <taxon>Neoptera</taxon>
        <taxon>Paraneoptera</taxon>
        <taxon>Hemiptera</taxon>
        <taxon>Heteroptera</taxon>
        <taxon>Panheteroptera</taxon>
        <taxon>Cimicomorpha</taxon>
        <taxon>Reduviidae</taxon>
        <taxon>Triatominae</taxon>
        <taxon>Rhodnius</taxon>
    </lineage>
</organism>
<dbReference type="SUPFAM" id="SSF56112">
    <property type="entry name" value="Protein kinase-like (PK-like)"/>
    <property type="match status" value="1"/>
</dbReference>
<name>T1HHN1_RHOPR</name>
<dbReference type="InParanoid" id="T1HHN1"/>
<dbReference type="AlphaFoldDB" id="T1HHN1"/>
<evidence type="ECO:0000313" key="2">
    <source>
        <dbReference type="EnsemblMetazoa" id="RPRC003554-PA"/>
    </source>
</evidence>
<dbReference type="VEuPathDB" id="VectorBase:RPRC003554"/>
<dbReference type="InterPro" id="IPR015897">
    <property type="entry name" value="CHK_kinase-like"/>
</dbReference>
<dbReference type="Pfam" id="PF02958">
    <property type="entry name" value="EcKL"/>
    <property type="match status" value="1"/>
</dbReference>
<keyword evidence="3" id="KW-1185">Reference proteome</keyword>